<dbReference type="Gene3D" id="3.10.350.10">
    <property type="entry name" value="LysM domain"/>
    <property type="match status" value="2"/>
</dbReference>
<dbReference type="EMBL" id="MJEH01000028">
    <property type="protein sequence ID" value="OEH92440.1"/>
    <property type="molecule type" value="Genomic_DNA"/>
</dbReference>
<evidence type="ECO:0000313" key="5">
    <source>
        <dbReference type="Proteomes" id="UP000095209"/>
    </source>
</evidence>
<feature type="domain" description="LysM" evidence="3">
    <location>
        <begin position="199"/>
        <end position="246"/>
    </location>
</feature>
<dbReference type="AlphaFoldDB" id="A0A1E5LEE9"/>
<name>A0A1E5LEE9_9BACI</name>
<dbReference type="SUPFAM" id="SSF54106">
    <property type="entry name" value="LysM domain"/>
    <property type="match status" value="2"/>
</dbReference>
<dbReference type="InterPro" id="IPR036779">
    <property type="entry name" value="LysM_dom_sf"/>
</dbReference>
<feature type="compositionally biased region" description="Basic and acidic residues" evidence="1">
    <location>
        <begin position="73"/>
        <end position="87"/>
    </location>
</feature>
<accession>A0A1E5LEE9</accession>
<feature type="transmembrane region" description="Helical" evidence="2">
    <location>
        <begin position="37"/>
        <end position="61"/>
    </location>
</feature>
<dbReference type="PANTHER" id="PTHR34700:SF4">
    <property type="entry name" value="PHAGE-LIKE ELEMENT PBSX PROTEIN XKDP"/>
    <property type="match status" value="1"/>
</dbReference>
<sequence length="254" mass="28086">MSDKKDKGYTPFKGLEDETKIYEKRTRFQGKKRKRGGGVFFTLIGSLTVAVVVGGGIGFLLDDNDEETSAPSKQEEKVDEERQKMAEEAEGNSESSSSEDQGAEGEQGEAPAQDDETKVHTVVAGDTLYEISLEYYDSPQYQNYIAEVNNLASADDLQLGMTLKIPFPPKQVANKPQESSSSAVEASTIEATENEQGEKIHVVVKGDNLYRLSLQYYDTPAYQDFIATYNNLQNADSLELGQQIKIPPRPPQPE</sequence>
<reference evidence="4 5" key="1">
    <citation type="submission" date="2016-08" db="EMBL/GenBank/DDBJ databases">
        <title>Genome of Bacillus solimangrovi GH2-4.</title>
        <authorList>
            <person name="Lim S."/>
            <person name="Kim B.-C."/>
        </authorList>
    </citation>
    <scope>NUCLEOTIDE SEQUENCE [LARGE SCALE GENOMIC DNA]</scope>
    <source>
        <strain evidence="4 5">GH2-4</strain>
    </source>
</reference>
<evidence type="ECO:0000313" key="4">
    <source>
        <dbReference type="EMBL" id="OEH92440.1"/>
    </source>
</evidence>
<dbReference type="OrthoDB" id="2572716at2"/>
<organism evidence="4 5">
    <name type="scientific">Bacillus solimangrovi</name>
    <dbReference type="NCBI Taxonomy" id="1305675"/>
    <lineage>
        <taxon>Bacteria</taxon>
        <taxon>Bacillati</taxon>
        <taxon>Bacillota</taxon>
        <taxon>Bacilli</taxon>
        <taxon>Bacillales</taxon>
        <taxon>Bacillaceae</taxon>
        <taxon>Bacillus</taxon>
    </lineage>
</organism>
<keyword evidence="2" id="KW-0472">Membrane</keyword>
<keyword evidence="2" id="KW-1133">Transmembrane helix</keyword>
<keyword evidence="2" id="KW-0812">Transmembrane</keyword>
<dbReference type="InterPro" id="IPR052196">
    <property type="entry name" value="Bact_Kbp"/>
</dbReference>
<dbReference type="Proteomes" id="UP000095209">
    <property type="component" value="Unassembled WGS sequence"/>
</dbReference>
<evidence type="ECO:0000256" key="2">
    <source>
        <dbReference type="SAM" id="Phobius"/>
    </source>
</evidence>
<evidence type="ECO:0000259" key="3">
    <source>
        <dbReference type="PROSITE" id="PS51782"/>
    </source>
</evidence>
<feature type="compositionally biased region" description="Polar residues" evidence="1">
    <location>
        <begin position="174"/>
        <end position="191"/>
    </location>
</feature>
<dbReference type="STRING" id="1305675.BFG57_15780"/>
<keyword evidence="5" id="KW-1185">Reference proteome</keyword>
<dbReference type="SMART" id="SM00257">
    <property type="entry name" value="LysM"/>
    <property type="match status" value="2"/>
</dbReference>
<dbReference type="RefSeq" id="WP_069717517.1">
    <property type="nucleotide sequence ID" value="NZ_MJEH01000028.1"/>
</dbReference>
<dbReference type="PROSITE" id="PS51782">
    <property type="entry name" value="LYSM"/>
    <property type="match status" value="2"/>
</dbReference>
<dbReference type="Pfam" id="PF01476">
    <property type="entry name" value="LysM"/>
    <property type="match status" value="2"/>
</dbReference>
<feature type="region of interest" description="Disordered" evidence="1">
    <location>
        <begin position="170"/>
        <end position="193"/>
    </location>
</feature>
<feature type="domain" description="LysM" evidence="3">
    <location>
        <begin position="118"/>
        <end position="165"/>
    </location>
</feature>
<dbReference type="InterPro" id="IPR018392">
    <property type="entry name" value="LysM"/>
</dbReference>
<evidence type="ECO:0000256" key="1">
    <source>
        <dbReference type="SAM" id="MobiDB-lite"/>
    </source>
</evidence>
<dbReference type="PANTHER" id="PTHR34700">
    <property type="entry name" value="POTASSIUM BINDING PROTEIN KBP"/>
    <property type="match status" value="1"/>
</dbReference>
<feature type="region of interest" description="Disordered" evidence="1">
    <location>
        <begin position="61"/>
        <end position="119"/>
    </location>
</feature>
<comment type="caution">
    <text evidence="4">The sequence shown here is derived from an EMBL/GenBank/DDBJ whole genome shotgun (WGS) entry which is preliminary data.</text>
</comment>
<proteinExistence type="predicted"/>
<dbReference type="CDD" id="cd00118">
    <property type="entry name" value="LysM"/>
    <property type="match status" value="2"/>
</dbReference>
<protein>
    <recommendedName>
        <fullName evidence="3">LysM domain-containing protein</fullName>
    </recommendedName>
</protein>
<gene>
    <name evidence="4" type="ORF">BFG57_15780</name>
</gene>